<dbReference type="EMBL" id="JANPWZ010002837">
    <property type="protein sequence ID" value="KAJ3555778.1"/>
    <property type="molecule type" value="Genomic_DNA"/>
</dbReference>
<feature type="transmembrane region" description="Helical" evidence="5">
    <location>
        <begin position="212"/>
        <end position="231"/>
    </location>
</feature>
<protein>
    <recommendedName>
        <fullName evidence="8">UbiA prenyltransferase</fullName>
    </recommendedName>
</protein>
<evidence type="ECO:0000313" key="6">
    <source>
        <dbReference type="EMBL" id="KAJ3555778.1"/>
    </source>
</evidence>
<keyword evidence="3 5" id="KW-1133">Transmembrane helix</keyword>
<keyword evidence="4 5" id="KW-0472">Membrane</keyword>
<dbReference type="GO" id="GO:0016020">
    <property type="term" value="C:membrane"/>
    <property type="evidence" value="ECO:0007669"/>
    <property type="project" value="UniProtKB-SubCell"/>
</dbReference>
<proteinExistence type="predicted"/>
<dbReference type="Pfam" id="PF01040">
    <property type="entry name" value="UbiA"/>
    <property type="match status" value="1"/>
</dbReference>
<feature type="transmembrane region" description="Helical" evidence="5">
    <location>
        <begin position="75"/>
        <end position="100"/>
    </location>
</feature>
<dbReference type="Proteomes" id="UP001148614">
    <property type="component" value="Unassembled WGS sequence"/>
</dbReference>
<reference evidence="6" key="1">
    <citation type="submission" date="2022-07" db="EMBL/GenBank/DDBJ databases">
        <title>Genome Sequence of Xylaria arbuscula.</title>
        <authorList>
            <person name="Buettner E."/>
        </authorList>
    </citation>
    <scope>NUCLEOTIDE SEQUENCE</scope>
    <source>
        <strain evidence="6">VT107</strain>
    </source>
</reference>
<dbReference type="InterPro" id="IPR044878">
    <property type="entry name" value="UbiA_sf"/>
</dbReference>
<evidence type="ECO:0000256" key="2">
    <source>
        <dbReference type="ARBA" id="ARBA00022692"/>
    </source>
</evidence>
<evidence type="ECO:0000313" key="7">
    <source>
        <dbReference type="Proteomes" id="UP001148614"/>
    </source>
</evidence>
<accession>A0A9W8N4U8</accession>
<evidence type="ECO:0000256" key="3">
    <source>
        <dbReference type="ARBA" id="ARBA00022989"/>
    </source>
</evidence>
<dbReference type="PANTHER" id="PTHR42723">
    <property type="entry name" value="CHLOROPHYLL SYNTHASE"/>
    <property type="match status" value="1"/>
</dbReference>
<dbReference type="VEuPathDB" id="FungiDB:F4678DRAFT_471487"/>
<sequence>MSRPGTEPHEYTIRDIAWRTPHMLAWLWSHLLVEVISNQSLRSSIIEDAINKPWRPLPAGRLTVAEARNLTRVSVVVALALSSLLGNLLPSTTLMTLTWLYNDLDGSSAGPLMRNILNGAGLACFGWGAVGVLLPGAIGDRRVLRDWLLFIVALVSTTVHIQDLADREGDKARGRQTAAIVFGEDWTRSSIVVMVIVWSAVCSAYWRVPPPYALAPLGISLIMSAVILLGRSRSSSELGLRLWCLWVTVVFLLPLLSSNTK</sequence>
<dbReference type="GO" id="GO:0016765">
    <property type="term" value="F:transferase activity, transferring alkyl or aryl (other than methyl) groups"/>
    <property type="evidence" value="ECO:0007669"/>
    <property type="project" value="InterPro"/>
</dbReference>
<evidence type="ECO:0008006" key="8">
    <source>
        <dbReference type="Google" id="ProtNLM"/>
    </source>
</evidence>
<dbReference type="InterPro" id="IPR050475">
    <property type="entry name" value="Prenyltransferase_related"/>
</dbReference>
<comment type="subcellular location">
    <subcellularLocation>
        <location evidence="1">Membrane</location>
        <topology evidence="1">Multi-pass membrane protein</topology>
    </subcellularLocation>
</comment>
<name>A0A9W8N4U8_9PEZI</name>
<evidence type="ECO:0000256" key="1">
    <source>
        <dbReference type="ARBA" id="ARBA00004141"/>
    </source>
</evidence>
<evidence type="ECO:0000256" key="4">
    <source>
        <dbReference type="ARBA" id="ARBA00023136"/>
    </source>
</evidence>
<keyword evidence="7" id="KW-1185">Reference proteome</keyword>
<dbReference type="AlphaFoldDB" id="A0A9W8N4U8"/>
<feature type="transmembrane region" description="Helical" evidence="5">
    <location>
        <begin position="238"/>
        <end position="256"/>
    </location>
</feature>
<gene>
    <name evidence="6" type="ORF">NPX13_g10287</name>
</gene>
<keyword evidence="2 5" id="KW-0812">Transmembrane</keyword>
<evidence type="ECO:0000256" key="5">
    <source>
        <dbReference type="SAM" id="Phobius"/>
    </source>
</evidence>
<organism evidence="6 7">
    <name type="scientific">Xylaria arbuscula</name>
    <dbReference type="NCBI Taxonomy" id="114810"/>
    <lineage>
        <taxon>Eukaryota</taxon>
        <taxon>Fungi</taxon>
        <taxon>Dikarya</taxon>
        <taxon>Ascomycota</taxon>
        <taxon>Pezizomycotina</taxon>
        <taxon>Sordariomycetes</taxon>
        <taxon>Xylariomycetidae</taxon>
        <taxon>Xylariales</taxon>
        <taxon>Xylariaceae</taxon>
        <taxon>Xylaria</taxon>
    </lineage>
</organism>
<dbReference type="PANTHER" id="PTHR42723:SF1">
    <property type="entry name" value="CHLOROPHYLL SYNTHASE, CHLOROPLASTIC"/>
    <property type="match status" value="1"/>
</dbReference>
<dbReference type="CDD" id="cd13965">
    <property type="entry name" value="PT_UbiA_3"/>
    <property type="match status" value="1"/>
</dbReference>
<dbReference type="InterPro" id="IPR000537">
    <property type="entry name" value="UbiA_prenyltransferase"/>
</dbReference>
<comment type="caution">
    <text evidence="6">The sequence shown here is derived from an EMBL/GenBank/DDBJ whole genome shotgun (WGS) entry which is preliminary data.</text>
</comment>
<dbReference type="Gene3D" id="1.10.357.140">
    <property type="entry name" value="UbiA prenyltransferase"/>
    <property type="match status" value="1"/>
</dbReference>
<feature type="transmembrane region" description="Helical" evidence="5">
    <location>
        <begin position="112"/>
        <end position="135"/>
    </location>
</feature>
<feature type="transmembrane region" description="Helical" evidence="5">
    <location>
        <begin position="186"/>
        <end position="206"/>
    </location>
</feature>